<feature type="region of interest" description="Disordered" evidence="1">
    <location>
        <begin position="1"/>
        <end position="32"/>
    </location>
</feature>
<sequence length="584" mass="65774">MSSGASVSSFGSAAADPRDREKAAGANGEGDDILEDGQATYESMVFGLVYTVNKDKEDTPREFVVGRLALEFLQLWLLIANPDFGWQFDRSNKVFQLVSIINLKDFMGARGYPFYLAFMYMTFILLLGVLAVSGWVGWCVQNNRLDQVWPQRILHWFSSACCQLLDLFVLNMFLIALDCNYFDQTPLNGNREFPYQISTSRSWLAMNHSQTEILAFATKCTMAALCVFVTNYKWLCVGLGACSLLLVALYLRWLPHMCAWTNHVRVASLSCVFYCSIVLVFVVYHPAVDSGDLLAVLDYRKRATLTMWAGMAPAALLGGLASWLHLRFYRVTVVKRFQTARPGTKPKFIHRFTDARQWVDLDTLEPGHVSLAEQIIKAGVAQLPKSTFMIVLYASFLIEVQSSFQTGYSQLQAAKKNKPGLLDRFAIFIREQQHTQKAGDLVSYVEQMRNYRMVLKVHKDALLAMKAFWQALLHTTVNLKTLTDAIKRMDSSVHTAEQVYRSMLMKSNNSVKLLRVYAKFLEHIKHDPWCAVDLGAVALALGSSLVCCTQVEEEQKNNIFSDLGGKAGDTGQPAWVKHMATVND</sequence>
<feature type="domain" description="TmcB/TmcC TPR repeats" evidence="3">
    <location>
        <begin position="430"/>
        <end position="537"/>
    </location>
</feature>
<dbReference type="PANTHER" id="PTHR31600">
    <property type="entry name" value="TINY MACROCYSTS PROTEIN B-RELATED"/>
    <property type="match status" value="1"/>
</dbReference>
<reference evidence="4 5" key="1">
    <citation type="submission" date="2020-02" db="EMBL/GenBank/DDBJ databases">
        <title>Draft genome sequence of Haematococcus lacustris strain NIES-144.</title>
        <authorList>
            <person name="Morimoto D."/>
            <person name="Nakagawa S."/>
            <person name="Yoshida T."/>
            <person name="Sawayama S."/>
        </authorList>
    </citation>
    <scope>NUCLEOTIDE SEQUENCE [LARGE SCALE GENOMIC DNA]</scope>
    <source>
        <strain evidence="4 5">NIES-144</strain>
    </source>
</reference>
<feature type="transmembrane region" description="Helical" evidence="2">
    <location>
        <begin position="114"/>
        <end position="136"/>
    </location>
</feature>
<organism evidence="4 5">
    <name type="scientific">Haematococcus lacustris</name>
    <name type="common">Green alga</name>
    <name type="synonym">Haematococcus pluvialis</name>
    <dbReference type="NCBI Taxonomy" id="44745"/>
    <lineage>
        <taxon>Eukaryota</taxon>
        <taxon>Viridiplantae</taxon>
        <taxon>Chlorophyta</taxon>
        <taxon>core chlorophytes</taxon>
        <taxon>Chlorophyceae</taxon>
        <taxon>CS clade</taxon>
        <taxon>Chlamydomonadales</taxon>
        <taxon>Haematococcaceae</taxon>
        <taxon>Haematococcus</taxon>
    </lineage>
</organism>
<feature type="compositionally biased region" description="Low complexity" evidence="1">
    <location>
        <begin position="1"/>
        <end position="15"/>
    </location>
</feature>
<feature type="transmembrane region" description="Helical" evidence="2">
    <location>
        <begin position="305"/>
        <end position="326"/>
    </location>
</feature>
<feature type="transmembrane region" description="Helical" evidence="2">
    <location>
        <begin position="266"/>
        <end position="285"/>
    </location>
</feature>
<keyword evidence="5" id="KW-1185">Reference proteome</keyword>
<dbReference type="InterPro" id="IPR057352">
    <property type="entry name" value="TPR_TmcB/C"/>
</dbReference>
<dbReference type="EMBL" id="BLLF01000993">
    <property type="protein sequence ID" value="GFH16401.1"/>
    <property type="molecule type" value="Genomic_DNA"/>
</dbReference>
<dbReference type="AlphaFoldDB" id="A0A699Z2W1"/>
<evidence type="ECO:0000256" key="1">
    <source>
        <dbReference type="SAM" id="MobiDB-lite"/>
    </source>
</evidence>
<feature type="non-terminal residue" evidence="4">
    <location>
        <position position="584"/>
    </location>
</feature>
<evidence type="ECO:0000313" key="5">
    <source>
        <dbReference type="Proteomes" id="UP000485058"/>
    </source>
</evidence>
<evidence type="ECO:0000256" key="2">
    <source>
        <dbReference type="SAM" id="Phobius"/>
    </source>
</evidence>
<dbReference type="PANTHER" id="PTHR31600:SF2">
    <property type="entry name" value="GAMETE ENRICHED GENE 10 PROTEIN-RELATED"/>
    <property type="match status" value="1"/>
</dbReference>
<keyword evidence="2" id="KW-1133">Transmembrane helix</keyword>
<dbReference type="Pfam" id="PF25474">
    <property type="entry name" value="TPR_TmcB"/>
    <property type="match status" value="1"/>
</dbReference>
<accession>A0A699Z2W1</accession>
<feature type="transmembrane region" description="Helical" evidence="2">
    <location>
        <begin position="156"/>
        <end position="177"/>
    </location>
</feature>
<keyword evidence="2" id="KW-0812">Transmembrane</keyword>
<comment type="caution">
    <text evidence="4">The sequence shown here is derived from an EMBL/GenBank/DDBJ whole genome shotgun (WGS) entry which is preliminary data.</text>
</comment>
<name>A0A699Z2W1_HAELA</name>
<dbReference type="InterPro" id="IPR052994">
    <property type="entry name" value="Tiny_macrocysts_regulators"/>
</dbReference>
<evidence type="ECO:0000313" key="4">
    <source>
        <dbReference type="EMBL" id="GFH16401.1"/>
    </source>
</evidence>
<dbReference type="Proteomes" id="UP000485058">
    <property type="component" value="Unassembled WGS sequence"/>
</dbReference>
<feature type="non-terminal residue" evidence="4">
    <location>
        <position position="1"/>
    </location>
</feature>
<evidence type="ECO:0000259" key="3">
    <source>
        <dbReference type="Pfam" id="PF25474"/>
    </source>
</evidence>
<feature type="transmembrane region" description="Helical" evidence="2">
    <location>
        <begin position="237"/>
        <end position="254"/>
    </location>
</feature>
<protein>
    <submittedName>
        <fullName evidence="4">Tiny macrocysts protein B</fullName>
    </submittedName>
</protein>
<keyword evidence="2" id="KW-0472">Membrane</keyword>
<gene>
    <name evidence="4" type="ORF">HaLaN_12813</name>
</gene>
<proteinExistence type="predicted"/>